<reference evidence="1 2" key="1">
    <citation type="journal article" date="2018" name="G3 (Bethesda)">
        <title>A High-Quality Reference Genome for the Invasive Mosquitofish Gambusia affinis Using a Chicago Library.</title>
        <authorList>
            <person name="Hoffberg S.L."/>
            <person name="Troendle N.J."/>
            <person name="Glenn T.C."/>
            <person name="Mahmud O."/>
            <person name="Louha S."/>
            <person name="Chalopin D."/>
            <person name="Bennetzen J.L."/>
            <person name="Mauricio R."/>
        </authorList>
    </citation>
    <scope>NUCLEOTIDE SEQUENCE [LARGE SCALE GENOMIC DNA]</scope>
    <source>
        <strain evidence="1">NE01/NJP1002.9</strain>
        <tissue evidence="1">Muscle</tissue>
    </source>
</reference>
<dbReference type="GO" id="GO:0045639">
    <property type="term" value="P:positive regulation of myeloid cell differentiation"/>
    <property type="evidence" value="ECO:0007669"/>
    <property type="project" value="InterPro"/>
</dbReference>
<sequence length="214" mass="23372">MASAARSAPLPESGSALVEDPQFQEILQRSRSLTQKILDSIADTHSSCVHTEVRRSNLAEETFLRFGWIYAGNPAASLFSTMATNIGIPPAPVLSNVSENFTLETSLRVMHDGLQLHQGLLSSIAPRLAEKDKVVALMSDVRDLKIQITKMKKMNQSHTAAPPTSGSVELRLPGEFEVQVAAHLTLVQLKTFSRDVARCLRSLDHSTAAADNQR</sequence>
<dbReference type="SUPFAM" id="SSF47266">
    <property type="entry name" value="4-helical cytokines"/>
    <property type="match status" value="1"/>
</dbReference>
<keyword evidence="2" id="KW-1185">Reference proteome</keyword>
<dbReference type="InterPro" id="IPR009079">
    <property type="entry name" value="4_helix_cytokine-like_core"/>
</dbReference>
<dbReference type="EMBL" id="NHOQ01000843">
    <property type="protein sequence ID" value="PWA28354.1"/>
    <property type="molecule type" value="Genomic_DNA"/>
</dbReference>
<dbReference type="GO" id="GO:0005125">
    <property type="term" value="F:cytokine activity"/>
    <property type="evidence" value="ECO:0007669"/>
    <property type="project" value="InterPro"/>
</dbReference>
<dbReference type="Proteomes" id="UP000250572">
    <property type="component" value="Unassembled WGS sequence"/>
</dbReference>
<evidence type="ECO:0000313" key="2">
    <source>
        <dbReference type="Proteomes" id="UP000250572"/>
    </source>
</evidence>
<dbReference type="Gene3D" id="1.20.1250.10">
    <property type="match status" value="1"/>
</dbReference>
<dbReference type="PANTHER" id="PTHR10511">
    <property type="entry name" value="GRANULOCYTE COLONY-STIMULATING FACTOR"/>
    <property type="match status" value="1"/>
</dbReference>
<name>A0A315VZF3_GAMAF</name>
<proteinExistence type="predicted"/>
<dbReference type="AlphaFoldDB" id="A0A315VZF3"/>
<comment type="caution">
    <text evidence="1">The sequence shown here is derived from an EMBL/GenBank/DDBJ whole genome shotgun (WGS) entry which is preliminary data.</text>
</comment>
<gene>
    <name evidence="1" type="ORF">CCH79_00016390</name>
</gene>
<dbReference type="STRING" id="33528.ENSGAFP00000012352"/>
<accession>A0A315VZF3</accession>
<evidence type="ECO:0000313" key="1">
    <source>
        <dbReference type="EMBL" id="PWA28354.1"/>
    </source>
</evidence>
<dbReference type="InterPro" id="IPR040117">
    <property type="entry name" value="GCSF/MGF"/>
</dbReference>
<dbReference type="PANTHER" id="PTHR10511:SF2">
    <property type="entry name" value="GRANULOCYTE COLONY-STIMULATING FACTOR"/>
    <property type="match status" value="1"/>
</dbReference>
<protein>
    <submittedName>
        <fullName evidence="1">Uncharacterized protein</fullName>
    </submittedName>
</protein>
<organism evidence="1 2">
    <name type="scientific">Gambusia affinis</name>
    <name type="common">Western mosquitofish</name>
    <name type="synonym">Heterandria affinis</name>
    <dbReference type="NCBI Taxonomy" id="33528"/>
    <lineage>
        <taxon>Eukaryota</taxon>
        <taxon>Metazoa</taxon>
        <taxon>Chordata</taxon>
        <taxon>Craniata</taxon>
        <taxon>Vertebrata</taxon>
        <taxon>Euteleostomi</taxon>
        <taxon>Actinopterygii</taxon>
        <taxon>Neopterygii</taxon>
        <taxon>Teleostei</taxon>
        <taxon>Neoteleostei</taxon>
        <taxon>Acanthomorphata</taxon>
        <taxon>Ovalentaria</taxon>
        <taxon>Atherinomorphae</taxon>
        <taxon>Cyprinodontiformes</taxon>
        <taxon>Poeciliidae</taxon>
        <taxon>Poeciliinae</taxon>
        <taxon>Gambusia</taxon>
    </lineage>
</organism>